<dbReference type="SMART" id="SM00878">
    <property type="entry name" value="Biotin_carb_C"/>
    <property type="match status" value="1"/>
</dbReference>
<keyword evidence="7 15" id="KW-0067">ATP-binding</keyword>
<keyword evidence="10" id="KW-0442">Lipid degradation</keyword>
<dbReference type="PROSITE" id="PS50975">
    <property type="entry name" value="ATP_GRASP"/>
    <property type="match status" value="1"/>
</dbReference>
<dbReference type="InterPro" id="IPR011053">
    <property type="entry name" value="Single_hybrid_motif"/>
</dbReference>
<dbReference type="InterPro" id="IPR005479">
    <property type="entry name" value="CPAse_ATP-bd"/>
</dbReference>
<name>A0A7G9L0S3_9SPHN</name>
<dbReference type="Gene3D" id="3.30.700.30">
    <property type="match status" value="1"/>
</dbReference>
<dbReference type="FunFam" id="3.40.50.20:FF:000010">
    <property type="entry name" value="Propionyl-CoA carboxylase subunit alpha"/>
    <property type="match status" value="1"/>
</dbReference>
<keyword evidence="4" id="KW-0436">Ligase</keyword>
<dbReference type="Pfam" id="PF18140">
    <property type="entry name" value="PCC_BT"/>
    <property type="match status" value="1"/>
</dbReference>
<dbReference type="SUPFAM" id="SSF51230">
    <property type="entry name" value="Single hybrid motif"/>
    <property type="match status" value="1"/>
</dbReference>
<comment type="cofactor">
    <cofactor evidence="1">
        <name>biotin</name>
        <dbReference type="ChEBI" id="CHEBI:57586"/>
    </cofactor>
</comment>
<dbReference type="Gene3D" id="2.40.50.100">
    <property type="match status" value="1"/>
</dbReference>
<dbReference type="SUPFAM" id="SSF56059">
    <property type="entry name" value="Glutathione synthetase ATP-binding domain-like"/>
    <property type="match status" value="1"/>
</dbReference>
<evidence type="ECO:0000256" key="4">
    <source>
        <dbReference type="ARBA" id="ARBA00022598"/>
    </source>
</evidence>
<dbReference type="InterPro" id="IPR011761">
    <property type="entry name" value="ATP-grasp"/>
</dbReference>
<keyword evidence="9" id="KW-0809">Transit peptide</keyword>
<evidence type="ECO:0000256" key="6">
    <source>
        <dbReference type="ARBA" id="ARBA00022741"/>
    </source>
</evidence>
<dbReference type="Pfam" id="PF00364">
    <property type="entry name" value="Biotin_lipoyl"/>
    <property type="match status" value="1"/>
</dbReference>
<dbReference type="FunFam" id="2.40.50.100:FF:000003">
    <property type="entry name" value="Acetyl-CoA carboxylase biotin carboxyl carrier protein"/>
    <property type="match status" value="1"/>
</dbReference>
<dbReference type="InterPro" id="IPR016185">
    <property type="entry name" value="PreATP-grasp_dom_sf"/>
</dbReference>
<feature type="domain" description="ATP-grasp" evidence="17">
    <location>
        <begin position="120"/>
        <end position="321"/>
    </location>
</feature>
<dbReference type="InterPro" id="IPR005482">
    <property type="entry name" value="Biotin_COase_C"/>
</dbReference>
<dbReference type="Pfam" id="PF00289">
    <property type="entry name" value="Biotin_carb_N"/>
    <property type="match status" value="1"/>
</dbReference>
<reference evidence="19 20" key="1">
    <citation type="submission" date="2020-08" db="EMBL/GenBank/DDBJ databases">
        <title>Sphingomonas sp. sand1-3 16S ribosomal RNA gene Genome sequencing and assembly.</title>
        <authorList>
            <person name="Kang M."/>
        </authorList>
    </citation>
    <scope>NUCLEOTIDE SEQUENCE [LARGE SCALE GENOMIC DNA]</scope>
    <source>
        <strain evidence="20">sand1-3</strain>
    </source>
</reference>
<evidence type="ECO:0000259" key="18">
    <source>
        <dbReference type="PROSITE" id="PS50979"/>
    </source>
</evidence>
<dbReference type="PROSITE" id="PS00867">
    <property type="entry name" value="CPSASE_2"/>
    <property type="match status" value="1"/>
</dbReference>
<dbReference type="Proteomes" id="UP000515861">
    <property type="component" value="Chromosome"/>
</dbReference>
<dbReference type="GO" id="GO:0004658">
    <property type="term" value="F:propionyl-CoA carboxylase activity"/>
    <property type="evidence" value="ECO:0007669"/>
    <property type="project" value="UniProtKB-EC"/>
</dbReference>
<dbReference type="InterPro" id="IPR050856">
    <property type="entry name" value="Biotin_carboxylase_complex"/>
</dbReference>
<dbReference type="PANTHER" id="PTHR18866">
    <property type="entry name" value="CARBOXYLASE:PYRUVATE/ACETYL-COA/PROPIONYL-COA CARBOXYLASE"/>
    <property type="match status" value="1"/>
</dbReference>
<dbReference type="SUPFAM" id="SSF52440">
    <property type="entry name" value="PreATP-grasp domain"/>
    <property type="match status" value="1"/>
</dbReference>
<evidence type="ECO:0000256" key="1">
    <source>
        <dbReference type="ARBA" id="ARBA00001953"/>
    </source>
</evidence>
<keyword evidence="20" id="KW-1185">Reference proteome</keyword>
<dbReference type="PROSITE" id="PS50979">
    <property type="entry name" value="BC"/>
    <property type="match status" value="1"/>
</dbReference>
<evidence type="ECO:0000256" key="14">
    <source>
        <dbReference type="ARBA" id="ARBA00049495"/>
    </source>
</evidence>
<keyword evidence="12" id="KW-0464">Manganese</keyword>
<dbReference type="PROSITE" id="PS50968">
    <property type="entry name" value="BIOTINYL_LIPOYL"/>
    <property type="match status" value="1"/>
</dbReference>
<dbReference type="CDD" id="cd06850">
    <property type="entry name" value="biotinyl_domain"/>
    <property type="match status" value="1"/>
</dbReference>
<feature type="domain" description="Lipoyl-binding" evidence="16">
    <location>
        <begin position="591"/>
        <end position="669"/>
    </location>
</feature>
<evidence type="ECO:0000259" key="16">
    <source>
        <dbReference type="PROSITE" id="PS50968"/>
    </source>
</evidence>
<evidence type="ECO:0000256" key="15">
    <source>
        <dbReference type="PROSITE-ProRule" id="PRU00409"/>
    </source>
</evidence>
<evidence type="ECO:0000256" key="9">
    <source>
        <dbReference type="ARBA" id="ARBA00022946"/>
    </source>
</evidence>
<dbReference type="PANTHER" id="PTHR18866:SF33">
    <property type="entry name" value="METHYLCROTONOYL-COA CARBOXYLASE SUBUNIT ALPHA, MITOCHONDRIAL-RELATED"/>
    <property type="match status" value="1"/>
</dbReference>
<evidence type="ECO:0000256" key="13">
    <source>
        <dbReference type="ARBA" id="ARBA00023267"/>
    </source>
</evidence>
<evidence type="ECO:0000256" key="10">
    <source>
        <dbReference type="ARBA" id="ARBA00022963"/>
    </source>
</evidence>
<evidence type="ECO:0000313" key="20">
    <source>
        <dbReference type="Proteomes" id="UP000515861"/>
    </source>
</evidence>
<comment type="pathway">
    <text evidence="2">Metabolic intermediate metabolism; propanoyl-CoA degradation; succinyl-CoA from propanoyl-CoA: step 1/3.</text>
</comment>
<dbReference type="InterPro" id="IPR000089">
    <property type="entry name" value="Biotin_lipoyl"/>
</dbReference>
<dbReference type="InterPro" id="IPR041265">
    <property type="entry name" value="PCC_BT"/>
</dbReference>
<evidence type="ECO:0000256" key="5">
    <source>
        <dbReference type="ARBA" id="ARBA00022723"/>
    </source>
</evidence>
<dbReference type="UniPathway" id="UPA00945">
    <property type="reaction ID" value="UER00908"/>
</dbReference>
<evidence type="ECO:0000256" key="2">
    <source>
        <dbReference type="ARBA" id="ARBA00005060"/>
    </source>
</evidence>
<dbReference type="InterPro" id="IPR001882">
    <property type="entry name" value="Biotin_BS"/>
</dbReference>
<dbReference type="EC" id="6.4.1.3" evidence="3"/>
<evidence type="ECO:0000256" key="12">
    <source>
        <dbReference type="ARBA" id="ARBA00023211"/>
    </source>
</evidence>
<protein>
    <recommendedName>
        <fullName evidence="3">propionyl-CoA carboxylase</fullName>
        <ecNumber evidence="3">6.4.1.3</ecNumber>
    </recommendedName>
</protein>
<dbReference type="RefSeq" id="WP_187479177.1">
    <property type="nucleotide sequence ID" value="NZ_CP060697.1"/>
</dbReference>
<keyword evidence="6 15" id="KW-0547">Nucleotide-binding</keyword>
<dbReference type="KEGG" id="ssau:H8M03_09345"/>
<keyword evidence="5" id="KW-0479">Metal-binding</keyword>
<organism evidence="19 20">
    <name type="scientific">Sphingomonas sabuli</name>
    <dbReference type="NCBI Taxonomy" id="2764186"/>
    <lineage>
        <taxon>Bacteria</taxon>
        <taxon>Pseudomonadati</taxon>
        <taxon>Pseudomonadota</taxon>
        <taxon>Alphaproteobacteria</taxon>
        <taxon>Sphingomonadales</taxon>
        <taxon>Sphingomonadaceae</taxon>
        <taxon>Sphingomonas</taxon>
    </lineage>
</organism>
<dbReference type="EMBL" id="CP060697">
    <property type="protein sequence ID" value="QNM82222.1"/>
    <property type="molecule type" value="Genomic_DNA"/>
</dbReference>
<dbReference type="FunFam" id="3.30.470.20:FF:000028">
    <property type="entry name" value="Methylcrotonoyl-CoA carboxylase subunit alpha, mitochondrial"/>
    <property type="match status" value="1"/>
</dbReference>
<keyword evidence="8" id="KW-0460">Magnesium</keyword>
<evidence type="ECO:0000259" key="17">
    <source>
        <dbReference type="PROSITE" id="PS50975"/>
    </source>
</evidence>
<dbReference type="FunFam" id="3.30.1490.20:FF:000003">
    <property type="entry name" value="acetyl-CoA carboxylase isoform X1"/>
    <property type="match status" value="1"/>
</dbReference>
<dbReference type="SUPFAM" id="SSF51246">
    <property type="entry name" value="Rudiment single hybrid motif"/>
    <property type="match status" value="1"/>
</dbReference>
<dbReference type="PROSITE" id="PS00866">
    <property type="entry name" value="CPSASE_1"/>
    <property type="match status" value="1"/>
</dbReference>
<dbReference type="GO" id="GO:0016042">
    <property type="term" value="P:lipid catabolic process"/>
    <property type="evidence" value="ECO:0007669"/>
    <property type="project" value="UniProtKB-KW"/>
</dbReference>
<dbReference type="InterPro" id="IPR011764">
    <property type="entry name" value="Biotin_carboxylation_dom"/>
</dbReference>
<dbReference type="PROSITE" id="PS00188">
    <property type="entry name" value="BIOTIN"/>
    <property type="match status" value="1"/>
</dbReference>
<proteinExistence type="predicted"/>
<evidence type="ECO:0000256" key="8">
    <source>
        <dbReference type="ARBA" id="ARBA00022842"/>
    </source>
</evidence>
<dbReference type="Gene3D" id="3.30.470.20">
    <property type="entry name" value="ATP-grasp fold, B domain"/>
    <property type="match status" value="1"/>
</dbReference>
<evidence type="ECO:0000256" key="3">
    <source>
        <dbReference type="ARBA" id="ARBA00013050"/>
    </source>
</evidence>
<sequence>MFKKILIANRGEIACRVIRTAKRMGIKTVAVYSDADARAPHVKMADESVRLGPAPASESYLKAELIIDACKATGAEAVHPGYGFLSERESFAKALAAENIAFIGPPPNAIAAMGDKIESKKLAQKAGVNVVPGYLGDIATTDEAVKIAGEIGYPVMMKASAGGGGKGMRLAWGEKDVREGFDSVKREGLNSFGDDRVFIEKFIEQPRHIEIQVLGDQHGTVLYLGERECSIQRRHQKVVEEAPSPFVTPAMRKAMGEQAVALAQAVGYYSAGTVELIVNGADTSGTSFYFLEMNTRLQVEHPVTEEVTGLDLVEQMIRVAAGEKLGFGQDDVKLNGWAMETRVYAEDPYRGFLPSTGRLTRYTQPPATRTDEVVVRVDDGVTEGSEISMFYDPMVAKLITWGPDRKAAIDAQIAALDSFELDGIGDNVDFLSALMQHKRFRSGDITTNFIAEEYSDGFAGAPADAQLLSDIAVIGGMIGAIGEERNAAIDSQLGPSITPASERVVIVDGKQHSVRIERYEGGTLAVLDGSDTIDIVGRWSPGQRLLSVSVDGRRRIVKVIRDGRSWSINTHGATHEVQVMPPHVARLSQHMIEKPAPDLSRLLLAPMPGLVTRLDVATGDTVEPGQPVAVMEAMKMENILRAPKAATVKAVPVKAGDSVAVDQVIVEFE</sequence>
<accession>A0A7G9L0S3</accession>
<dbReference type="GO" id="GO:0005524">
    <property type="term" value="F:ATP binding"/>
    <property type="evidence" value="ECO:0007669"/>
    <property type="project" value="UniProtKB-UniRule"/>
</dbReference>
<comment type="catalytic activity">
    <reaction evidence="14">
        <text>propanoyl-CoA + hydrogencarbonate + ATP = (S)-methylmalonyl-CoA + ADP + phosphate + H(+)</text>
        <dbReference type="Rhea" id="RHEA:23720"/>
        <dbReference type="ChEBI" id="CHEBI:15378"/>
        <dbReference type="ChEBI" id="CHEBI:17544"/>
        <dbReference type="ChEBI" id="CHEBI:30616"/>
        <dbReference type="ChEBI" id="CHEBI:43474"/>
        <dbReference type="ChEBI" id="CHEBI:57327"/>
        <dbReference type="ChEBI" id="CHEBI:57392"/>
        <dbReference type="ChEBI" id="CHEBI:456216"/>
        <dbReference type="EC" id="6.4.1.3"/>
    </reaction>
    <physiologicalReaction direction="left-to-right" evidence="14">
        <dbReference type="Rhea" id="RHEA:23721"/>
    </physiologicalReaction>
</comment>
<dbReference type="AlphaFoldDB" id="A0A7G9L0S3"/>
<dbReference type="Pfam" id="PF02786">
    <property type="entry name" value="CPSase_L_D2"/>
    <property type="match status" value="1"/>
</dbReference>
<dbReference type="Pfam" id="PF02785">
    <property type="entry name" value="Biotin_carb_C"/>
    <property type="match status" value="1"/>
</dbReference>
<dbReference type="InterPro" id="IPR005481">
    <property type="entry name" value="BC-like_N"/>
</dbReference>
<gene>
    <name evidence="19" type="ORF">H8M03_09345</name>
</gene>
<keyword evidence="13" id="KW-0092">Biotin</keyword>
<evidence type="ECO:0000256" key="11">
    <source>
        <dbReference type="ARBA" id="ARBA00023098"/>
    </source>
</evidence>
<dbReference type="GO" id="GO:0046872">
    <property type="term" value="F:metal ion binding"/>
    <property type="evidence" value="ECO:0007669"/>
    <property type="project" value="UniProtKB-KW"/>
</dbReference>
<evidence type="ECO:0000256" key="7">
    <source>
        <dbReference type="ARBA" id="ARBA00022840"/>
    </source>
</evidence>
<feature type="domain" description="Biotin carboxylation" evidence="18">
    <location>
        <begin position="1"/>
        <end position="455"/>
    </location>
</feature>
<keyword evidence="11" id="KW-0443">Lipid metabolism</keyword>
<dbReference type="InterPro" id="IPR011054">
    <property type="entry name" value="Rudment_hybrid_motif"/>
</dbReference>
<evidence type="ECO:0000313" key="19">
    <source>
        <dbReference type="EMBL" id="QNM82222.1"/>
    </source>
</evidence>